<keyword evidence="4" id="KW-1185">Reference proteome</keyword>
<feature type="domain" description="G" evidence="2">
    <location>
        <begin position="290"/>
        <end position="376"/>
    </location>
</feature>
<dbReference type="PANTHER" id="PTHR46434">
    <property type="entry name" value="GENETIC INTERACTOR OF PROHIBITINS 3, MITOCHONDRIAL"/>
    <property type="match status" value="1"/>
</dbReference>
<dbReference type="SUPFAM" id="SSF52540">
    <property type="entry name" value="P-loop containing nucleoside triphosphate hydrolases"/>
    <property type="match status" value="1"/>
</dbReference>
<name>A0A015MRY3_RHIIW</name>
<accession>A0A015MRY3</accession>
<feature type="compositionally biased region" description="Basic and acidic residues" evidence="1">
    <location>
        <begin position="91"/>
        <end position="108"/>
    </location>
</feature>
<reference evidence="3 4" key="1">
    <citation type="submission" date="2014-02" db="EMBL/GenBank/DDBJ databases">
        <title>Single nucleus genome sequencing reveals high similarity among nuclei of an endomycorrhizal fungus.</title>
        <authorList>
            <person name="Lin K."/>
            <person name="Geurts R."/>
            <person name="Zhang Z."/>
            <person name="Limpens E."/>
            <person name="Saunders D.G."/>
            <person name="Mu D."/>
            <person name="Pang E."/>
            <person name="Cao H."/>
            <person name="Cha H."/>
            <person name="Lin T."/>
            <person name="Zhou Q."/>
            <person name="Shang Y."/>
            <person name="Li Y."/>
            <person name="Ivanov S."/>
            <person name="Sharma T."/>
            <person name="Velzen R.V."/>
            <person name="Ruijter N.D."/>
            <person name="Aanen D.K."/>
            <person name="Win J."/>
            <person name="Kamoun S."/>
            <person name="Bisseling T."/>
            <person name="Huang S."/>
        </authorList>
    </citation>
    <scope>NUCLEOTIDE SEQUENCE [LARGE SCALE GENOMIC DNA]</scope>
    <source>
        <strain evidence="4">DAOM197198w</strain>
    </source>
</reference>
<dbReference type="OrthoDB" id="1696305at2759"/>
<dbReference type="EMBL" id="JEMT01016826">
    <property type="protein sequence ID" value="EXX69503.1"/>
    <property type="molecule type" value="Genomic_DNA"/>
</dbReference>
<dbReference type="OMA" id="HYNEVQD"/>
<dbReference type="PANTHER" id="PTHR46434:SF1">
    <property type="entry name" value="GENETIC INTERACTOR OF PROHIBITINS 3, MITOCHONDRIAL"/>
    <property type="match status" value="1"/>
</dbReference>
<dbReference type="InterPro" id="IPR027417">
    <property type="entry name" value="P-loop_NTPase"/>
</dbReference>
<dbReference type="Pfam" id="PF01926">
    <property type="entry name" value="MMR_HSR1"/>
    <property type="match status" value="1"/>
</dbReference>
<gene>
    <name evidence="3" type="ORF">RirG_095340</name>
</gene>
<dbReference type="STRING" id="1432141.A0A015MRY3"/>
<dbReference type="Gene3D" id="3.40.50.300">
    <property type="entry name" value="P-loop containing nucleotide triphosphate hydrolases"/>
    <property type="match status" value="1"/>
</dbReference>
<dbReference type="CDD" id="cd01855">
    <property type="entry name" value="YqeH"/>
    <property type="match status" value="1"/>
</dbReference>
<protein>
    <submittedName>
        <fullName evidence="3">Gep3p</fullName>
    </submittedName>
</protein>
<evidence type="ECO:0000313" key="3">
    <source>
        <dbReference type="EMBL" id="EXX69503.1"/>
    </source>
</evidence>
<dbReference type="Proteomes" id="UP000022910">
    <property type="component" value="Unassembled WGS sequence"/>
</dbReference>
<comment type="caution">
    <text evidence="3">The sequence shown here is derived from an EMBL/GenBank/DDBJ whole genome shotgun (WGS) entry which is preliminary data.</text>
</comment>
<dbReference type="GO" id="GO:0005525">
    <property type="term" value="F:GTP binding"/>
    <property type="evidence" value="ECO:0007669"/>
    <property type="project" value="InterPro"/>
</dbReference>
<organism evidence="3 4">
    <name type="scientific">Rhizophagus irregularis (strain DAOM 197198w)</name>
    <name type="common">Glomus intraradices</name>
    <dbReference type="NCBI Taxonomy" id="1432141"/>
    <lineage>
        <taxon>Eukaryota</taxon>
        <taxon>Fungi</taxon>
        <taxon>Fungi incertae sedis</taxon>
        <taxon>Mucoromycota</taxon>
        <taxon>Glomeromycotina</taxon>
        <taxon>Glomeromycetes</taxon>
        <taxon>Glomerales</taxon>
        <taxon>Glomeraceae</taxon>
        <taxon>Rhizophagus</taxon>
    </lineage>
</organism>
<evidence type="ECO:0000256" key="1">
    <source>
        <dbReference type="SAM" id="MobiDB-lite"/>
    </source>
</evidence>
<feature type="region of interest" description="Disordered" evidence="1">
    <location>
        <begin position="83"/>
        <end position="108"/>
    </location>
</feature>
<dbReference type="AlphaFoldDB" id="A0A015MRY3"/>
<evidence type="ECO:0000259" key="2">
    <source>
        <dbReference type="Pfam" id="PF01926"/>
    </source>
</evidence>
<dbReference type="InterPro" id="IPR050896">
    <property type="entry name" value="Mito_lipid_metab_GTPase"/>
</dbReference>
<dbReference type="GO" id="GO:0005739">
    <property type="term" value="C:mitochondrion"/>
    <property type="evidence" value="ECO:0007669"/>
    <property type="project" value="TreeGrafter"/>
</dbReference>
<sequence>MNLVKRIFRSKCFYKKHFYPKLNNSYHFNHFIRKRYFCSTSILNNLSTKQLTSVVSTSTIEDRDYCPGCGAKFQTEDSLKPGYLIKPSSSTDKKSNERSNAKKMSKQEIDDAINKLPEDIKRLMYPFEYSSTSTRKKTEERIFCQRCYNLKYHNKLTTTSSSPSSSSSSSSSSLWQETLTMDKSFLNFLQKKKNSIILTIIDIIDFPGSLIKNLDNLIGKNNPNILIANKIDLLPKNFDENMIKIWLKNHCSENGLRNIHDIFLCSAKKNWLIKDLCNEISKIKNYNDNIYLIGNTNVGKSELINSFLRTYVHNGRKYEVTSSHIPGTTINMLGLPLNIFGDTFGKNIKGISFNNNNNNNQGDRRFLFDTPGIVNENQLFHFLDQEEIKMITPQRNIRPFTYIFKPGKSLLFGGLGRIDYKMGKNPIRITVFSGLDSHITSIEKADEFYKQLSFYEEDHFLKPPIGSIERLKKFPEIIKSIKNLKVVSNEKLYMNTKKISILDVVWSGVGWCSIGGVKIGETAIFDIWSPDGKGVYVRNVPLLPYEFHGKIEKIK</sequence>
<dbReference type="HOGENOM" id="CLU_017878_0_2_1"/>
<proteinExistence type="predicted"/>
<dbReference type="InterPro" id="IPR006073">
    <property type="entry name" value="GTP-bd"/>
</dbReference>
<evidence type="ECO:0000313" key="4">
    <source>
        <dbReference type="Proteomes" id="UP000022910"/>
    </source>
</evidence>